<dbReference type="OrthoDB" id="4288664at2"/>
<feature type="transmembrane region" description="Helical" evidence="1">
    <location>
        <begin position="6"/>
        <end position="30"/>
    </location>
</feature>
<sequence>MAVASFMFGLTGLLVGNLVLGPTAVALSTLALGRGTRRPGRAWFGMFLGFADIAVFATLLTVNDSVTWHL</sequence>
<proteinExistence type="predicted"/>
<evidence type="ECO:0000256" key="1">
    <source>
        <dbReference type="SAM" id="Phobius"/>
    </source>
</evidence>
<accession>A0A5N8XRR4</accession>
<gene>
    <name evidence="2" type="ORF">FNH08_32340</name>
</gene>
<evidence type="ECO:0000313" key="2">
    <source>
        <dbReference type="EMBL" id="MPY61668.1"/>
    </source>
</evidence>
<dbReference type="EMBL" id="VJZC01000323">
    <property type="protein sequence ID" value="MPY61668.1"/>
    <property type="molecule type" value="Genomic_DNA"/>
</dbReference>
<dbReference type="Proteomes" id="UP000400924">
    <property type="component" value="Unassembled WGS sequence"/>
</dbReference>
<feature type="transmembrane region" description="Helical" evidence="1">
    <location>
        <begin position="42"/>
        <end position="62"/>
    </location>
</feature>
<evidence type="ECO:0000313" key="3">
    <source>
        <dbReference type="Proteomes" id="UP000400924"/>
    </source>
</evidence>
<reference evidence="2 3" key="1">
    <citation type="submission" date="2019-07" db="EMBL/GenBank/DDBJ databases">
        <title>New species of Amycolatopsis and Streptomyces.</title>
        <authorList>
            <person name="Duangmal K."/>
            <person name="Teo W.F.A."/>
            <person name="Lipun K."/>
        </authorList>
    </citation>
    <scope>NUCLEOTIDE SEQUENCE [LARGE SCALE GENOMIC DNA]</scope>
    <source>
        <strain evidence="2 3">NBRC 106415</strain>
    </source>
</reference>
<keyword evidence="1" id="KW-1133">Transmembrane helix</keyword>
<keyword evidence="1" id="KW-0812">Transmembrane</keyword>
<keyword evidence="3" id="KW-1185">Reference proteome</keyword>
<organism evidence="2 3">
    <name type="scientific">Streptomyces spongiae</name>
    <dbReference type="NCBI Taxonomy" id="565072"/>
    <lineage>
        <taxon>Bacteria</taxon>
        <taxon>Bacillati</taxon>
        <taxon>Actinomycetota</taxon>
        <taxon>Actinomycetes</taxon>
        <taxon>Kitasatosporales</taxon>
        <taxon>Streptomycetaceae</taxon>
        <taxon>Streptomyces</taxon>
    </lineage>
</organism>
<protein>
    <submittedName>
        <fullName evidence="2">DUF4190 domain-containing protein</fullName>
    </submittedName>
</protein>
<keyword evidence="1" id="KW-0472">Membrane</keyword>
<dbReference type="AlphaFoldDB" id="A0A5N8XRR4"/>
<name>A0A5N8XRR4_9ACTN</name>
<comment type="caution">
    <text evidence="2">The sequence shown here is derived from an EMBL/GenBank/DDBJ whole genome shotgun (WGS) entry which is preliminary data.</text>
</comment>